<protein>
    <submittedName>
        <fullName evidence="2">Uncharacterized protein</fullName>
    </submittedName>
</protein>
<evidence type="ECO:0000256" key="1">
    <source>
        <dbReference type="SAM" id="MobiDB-lite"/>
    </source>
</evidence>
<gene>
    <name evidence="2" type="ORF">MBAV_004917</name>
</gene>
<feature type="region of interest" description="Disordered" evidence="1">
    <location>
        <begin position="1"/>
        <end position="32"/>
    </location>
</feature>
<evidence type="ECO:0000313" key="3">
    <source>
        <dbReference type="Proteomes" id="UP000033423"/>
    </source>
</evidence>
<evidence type="ECO:0000313" key="2">
    <source>
        <dbReference type="EMBL" id="KJU82887.1"/>
    </source>
</evidence>
<keyword evidence="3" id="KW-1185">Reference proteome</keyword>
<organism evidence="2 3">
    <name type="scientific">Candidatus Magnetobacterium bavaricum</name>
    <dbReference type="NCBI Taxonomy" id="29290"/>
    <lineage>
        <taxon>Bacteria</taxon>
        <taxon>Pseudomonadati</taxon>
        <taxon>Nitrospirota</taxon>
        <taxon>Thermodesulfovibrionia</taxon>
        <taxon>Thermodesulfovibrionales</taxon>
        <taxon>Candidatus Magnetobacteriaceae</taxon>
        <taxon>Candidatus Magnetobacterium</taxon>
    </lineage>
</organism>
<sequence>MVIVHPLRKKKTKKGAMAPLQNPLQGASRTGIKGTSPLDPIILQSIIMPEKICVTSVYLNYYN</sequence>
<dbReference type="EMBL" id="LACI01002129">
    <property type="protein sequence ID" value="KJU82887.1"/>
    <property type="molecule type" value="Genomic_DNA"/>
</dbReference>
<dbReference type="AlphaFoldDB" id="A0A0F3GM43"/>
<proteinExistence type="predicted"/>
<comment type="caution">
    <text evidence="2">The sequence shown here is derived from an EMBL/GenBank/DDBJ whole genome shotgun (WGS) entry which is preliminary data.</text>
</comment>
<name>A0A0F3GM43_9BACT</name>
<feature type="compositionally biased region" description="Basic residues" evidence="1">
    <location>
        <begin position="1"/>
        <end position="14"/>
    </location>
</feature>
<accession>A0A0F3GM43</accession>
<dbReference type="Proteomes" id="UP000033423">
    <property type="component" value="Unassembled WGS sequence"/>
</dbReference>
<reference evidence="2 3" key="1">
    <citation type="submission" date="2015-02" db="EMBL/GenBank/DDBJ databases">
        <title>Single-cell genomics of uncultivated deep-branching MTB reveals a conserved set of magnetosome genes.</title>
        <authorList>
            <person name="Kolinko S."/>
            <person name="Richter M."/>
            <person name="Glockner F.O."/>
            <person name="Brachmann A."/>
            <person name="Schuler D."/>
        </authorList>
    </citation>
    <scope>NUCLEOTIDE SEQUENCE [LARGE SCALE GENOMIC DNA]</scope>
    <source>
        <strain evidence="2">TM-1</strain>
    </source>
</reference>